<sequence>AGRGQCAGQHAGHGMARFGPEEIAALLADGSIIRNRRKIEAAVQNARAFLAVREQFGSFAAYIWGFVDGEPRINHWRTPAEVPATSPESLAMSRDLRRRGFTFVGPTICYAYMQAVGMVNDHLVDCFRHAELRAAALGTPPGR</sequence>
<feature type="non-terminal residue" evidence="2">
    <location>
        <position position="1"/>
    </location>
</feature>
<keyword evidence="1" id="KW-0862">Zinc</keyword>
<feature type="binding site" evidence="1">
    <location>
        <position position="122"/>
    </location>
    <ligand>
        <name>Zn(2+)</name>
        <dbReference type="ChEBI" id="CHEBI:29105"/>
    </ligand>
</feature>
<gene>
    <name evidence="2" type="ORF">A6D92_06480</name>
</gene>
<dbReference type="GO" id="GO:0008725">
    <property type="term" value="F:DNA-3-methyladenine glycosylase activity"/>
    <property type="evidence" value="ECO:0007669"/>
    <property type="project" value="InterPro"/>
</dbReference>
<reference evidence="3" key="1">
    <citation type="submission" date="2016-04" db="EMBL/GenBank/DDBJ databases">
        <authorList>
            <person name="Antunes L.P."/>
            <person name="Martins L.F."/>
            <person name="Pereira R.V."/>
            <person name="Thomas A.M."/>
            <person name="Barbosa D."/>
            <person name="Nascimento L."/>
            <person name="Silva G.M."/>
            <person name="Condomitti G.W."/>
            <person name="Digiampietri L.A."/>
            <person name="Lombardi K.C."/>
            <person name="Ramos P.L."/>
            <person name="Quaggio R.B."/>
            <person name="Oliveira J.C."/>
            <person name="Pascon R.C."/>
            <person name="Cruz J.B."/>
            <person name="Silva A.M."/>
            <person name="Setubal J.C."/>
        </authorList>
    </citation>
    <scope>NUCLEOTIDE SEQUENCE [LARGE SCALE GENOMIC DNA]</scope>
</reference>
<dbReference type="PANTHER" id="PTHR30037:SF4">
    <property type="entry name" value="DNA-3-METHYLADENINE GLYCOSYLASE I"/>
    <property type="match status" value="1"/>
</dbReference>
<dbReference type="Proteomes" id="UP000194267">
    <property type="component" value="Unassembled WGS sequence"/>
</dbReference>
<evidence type="ECO:0000313" key="3">
    <source>
        <dbReference type="Proteomes" id="UP000194267"/>
    </source>
</evidence>
<dbReference type="AlphaFoldDB" id="A0A1Y2T4P3"/>
<dbReference type="EMBL" id="LWLV01000448">
    <property type="protein sequence ID" value="OTA41462.1"/>
    <property type="molecule type" value="Genomic_DNA"/>
</dbReference>
<proteinExistence type="predicted"/>
<dbReference type="InterPro" id="IPR052891">
    <property type="entry name" value="DNA-3mA_glycosylase"/>
</dbReference>
<dbReference type="SUPFAM" id="SSF48150">
    <property type="entry name" value="DNA-glycosylase"/>
    <property type="match status" value="1"/>
</dbReference>
<evidence type="ECO:0000313" key="2">
    <source>
        <dbReference type="EMBL" id="OTA41462.1"/>
    </source>
</evidence>
<dbReference type="GO" id="GO:0006284">
    <property type="term" value="P:base-excision repair"/>
    <property type="evidence" value="ECO:0007669"/>
    <property type="project" value="InterPro"/>
</dbReference>
<dbReference type="Pfam" id="PF03352">
    <property type="entry name" value="Adenine_glyco"/>
    <property type="match status" value="1"/>
</dbReference>
<evidence type="ECO:0000256" key="1">
    <source>
        <dbReference type="PIRSR" id="PIRSR605019-1"/>
    </source>
</evidence>
<dbReference type="InterPro" id="IPR011257">
    <property type="entry name" value="DNA_glycosylase"/>
</dbReference>
<feature type="binding site" evidence="1">
    <location>
        <position position="126"/>
    </location>
    <ligand>
        <name>Zn(2+)</name>
        <dbReference type="ChEBI" id="CHEBI:29105"/>
    </ligand>
</feature>
<name>A0A1Y2T4P3_SYMTR</name>
<comment type="caution">
    <text evidence="2">The sequence shown here is derived from an EMBL/GenBank/DDBJ whole genome shotgun (WGS) entry which is preliminary data.</text>
</comment>
<keyword evidence="1" id="KW-0479">Metal-binding</keyword>
<dbReference type="Gene3D" id="1.10.340.30">
    <property type="entry name" value="Hypothetical protein, domain 2"/>
    <property type="match status" value="1"/>
</dbReference>
<accession>A0A1Y2T4P3</accession>
<protein>
    <submittedName>
        <fullName evidence="2">DNA-3-methyladenine glycosylase</fullName>
    </submittedName>
</protein>
<dbReference type="InterPro" id="IPR005019">
    <property type="entry name" value="Adenine_glyco"/>
</dbReference>
<dbReference type="GO" id="GO:0046872">
    <property type="term" value="F:metal ion binding"/>
    <property type="evidence" value="ECO:0007669"/>
    <property type="project" value="UniProtKB-KW"/>
</dbReference>
<dbReference type="PANTHER" id="PTHR30037">
    <property type="entry name" value="DNA-3-METHYLADENINE GLYCOSYLASE 1"/>
    <property type="match status" value="1"/>
</dbReference>
<organism evidence="2 3">
    <name type="scientific">Symbiobacterium thermophilum</name>
    <dbReference type="NCBI Taxonomy" id="2734"/>
    <lineage>
        <taxon>Bacteria</taxon>
        <taxon>Bacillati</taxon>
        <taxon>Bacillota</taxon>
        <taxon>Clostridia</taxon>
        <taxon>Eubacteriales</taxon>
        <taxon>Symbiobacteriaceae</taxon>
        <taxon>Symbiobacterium</taxon>
    </lineage>
</organism>